<dbReference type="SMART" id="SM00387">
    <property type="entry name" value="HATPase_c"/>
    <property type="match status" value="1"/>
</dbReference>
<dbReference type="Proteomes" id="UP000721861">
    <property type="component" value="Unassembled WGS sequence"/>
</dbReference>
<dbReference type="InterPro" id="IPR000014">
    <property type="entry name" value="PAS"/>
</dbReference>
<dbReference type="NCBIfam" id="TIGR00229">
    <property type="entry name" value="sensory_box"/>
    <property type="match status" value="1"/>
</dbReference>
<dbReference type="SMART" id="SM00065">
    <property type="entry name" value="GAF"/>
    <property type="match status" value="1"/>
</dbReference>
<evidence type="ECO:0000313" key="11">
    <source>
        <dbReference type="Proteomes" id="UP000721861"/>
    </source>
</evidence>
<dbReference type="Pfam" id="PF02518">
    <property type="entry name" value="HATPase_c"/>
    <property type="match status" value="1"/>
</dbReference>
<dbReference type="EMBL" id="JAGUCN010000031">
    <property type="protein sequence ID" value="MBS2213630.1"/>
    <property type="molecule type" value="Genomic_DNA"/>
</dbReference>
<dbReference type="Pfam" id="PF00512">
    <property type="entry name" value="HisKA"/>
    <property type="match status" value="1"/>
</dbReference>
<dbReference type="CDD" id="cd16922">
    <property type="entry name" value="HATPase_EvgS-ArcB-TorS-like"/>
    <property type="match status" value="1"/>
</dbReference>
<dbReference type="PROSITE" id="PS50113">
    <property type="entry name" value="PAC"/>
    <property type="match status" value="1"/>
</dbReference>
<dbReference type="InterPro" id="IPR036097">
    <property type="entry name" value="HisK_dim/P_sf"/>
</dbReference>
<dbReference type="Pfam" id="PF01590">
    <property type="entry name" value="GAF"/>
    <property type="match status" value="1"/>
</dbReference>
<evidence type="ECO:0000256" key="4">
    <source>
        <dbReference type="ARBA" id="ARBA00022679"/>
    </source>
</evidence>
<evidence type="ECO:0000313" key="10">
    <source>
        <dbReference type="EMBL" id="MBS2213630.1"/>
    </source>
</evidence>
<dbReference type="InterPro" id="IPR018771">
    <property type="entry name" value="PocR_dom"/>
</dbReference>
<organism evidence="10 11">
    <name type="scientific">Carboxylicivirga mesophila</name>
    <dbReference type="NCBI Taxonomy" id="1166478"/>
    <lineage>
        <taxon>Bacteria</taxon>
        <taxon>Pseudomonadati</taxon>
        <taxon>Bacteroidota</taxon>
        <taxon>Bacteroidia</taxon>
        <taxon>Marinilabiliales</taxon>
        <taxon>Marinilabiliaceae</taxon>
        <taxon>Carboxylicivirga</taxon>
    </lineage>
</organism>
<dbReference type="PRINTS" id="PR00344">
    <property type="entry name" value="BCTRLSENSOR"/>
</dbReference>
<keyword evidence="3" id="KW-0597">Phosphoprotein</keyword>
<dbReference type="PROSITE" id="PS50109">
    <property type="entry name" value="HIS_KIN"/>
    <property type="match status" value="1"/>
</dbReference>
<evidence type="ECO:0000256" key="5">
    <source>
        <dbReference type="ARBA" id="ARBA00022777"/>
    </source>
</evidence>
<reference evidence="10 11" key="1">
    <citation type="journal article" date="2014" name="Int. J. Syst. Evol. Microbiol.">
        <title>Carboxylicivirga gen. nov. in the family Marinilabiliaceae with two novel species, Carboxylicivirga mesophila sp. nov. and Carboxylicivirga taeanensis sp. nov., and reclassification of Cytophaga fermentans as Saccharicrinis fermentans gen. nov., comb. nov.</title>
        <authorList>
            <person name="Yang S.H."/>
            <person name="Seo H.S."/>
            <person name="Woo J.H."/>
            <person name="Oh H.M."/>
            <person name="Jang H."/>
            <person name="Lee J.H."/>
            <person name="Kim S.J."/>
            <person name="Kwon K.K."/>
        </authorList>
    </citation>
    <scope>NUCLEOTIDE SEQUENCE [LARGE SCALE GENOMIC DNA]</scope>
    <source>
        <strain evidence="10 11">JCM 18290</strain>
    </source>
</reference>
<dbReference type="Gene3D" id="3.30.450.20">
    <property type="entry name" value="PAS domain"/>
    <property type="match status" value="1"/>
</dbReference>
<feature type="domain" description="Histidine kinase" evidence="8">
    <location>
        <begin position="657"/>
        <end position="874"/>
    </location>
</feature>
<gene>
    <name evidence="10" type="ORF">KEM09_19635</name>
</gene>
<dbReference type="RefSeq" id="WP_212231109.1">
    <property type="nucleotide sequence ID" value="NZ_JAGUCN010000031.1"/>
</dbReference>
<dbReference type="InterPro" id="IPR029016">
    <property type="entry name" value="GAF-like_dom_sf"/>
</dbReference>
<dbReference type="Gene3D" id="3.30.450.40">
    <property type="match status" value="1"/>
</dbReference>
<evidence type="ECO:0000256" key="6">
    <source>
        <dbReference type="ARBA" id="ARBA00023012"/>
    </source>
</evidence>
<feature type="coiled-coil region" evidence="7">
    <location>
        <begin position="623"/>
        <end position="653"/>
    </location>
</feature>
<comment type="catalytic activity">
    <reaction evidence="1">
        <text>ATP + protein L-histidine = ADP + protein N-phospho-L-histidine.</text>
        <dbReference type="EC" id="2.7.13.3"/>
    </reaction>
</comment>
<dbReference type="InterPro" id="IPR004358">
    <property type="entry name" value="Sig_transdc_His_kin-like_C"/>
</dbReference>
<dbReference type="SMART" id="SM00086">
    <property type="entry name" value="PAC"/>
    <property type="match status" value="1"/>
</dbReference>
<dbReference type="Gene3D" id="3.30.565.10">
    <property type="entry name" value="Histidine kinase-like ATPase, C-terminal domain"/>
    <property type="match status" value="1"/>
</dbReference>
<dbReference type="SUPFAM" id="SSF55874">
    <property type="entry name" value="ATPase domain of HSP90 chaperone/DNA topoisomerase II/histidine kinase"/>
    <property type="match status" value="1"/>
</dbReference>
<dbReference type="InterPro" id="IPR001610">
    <property type="entry name" value="PAC"/>
</dbReference>
<keyword evidence="6" id="KW-0902">Two-component regulatory system</keyword>
<dbReference type="EC" id="2.7.13.3" evidence="2"/>
<dbReference type="SUPFAM" id="SSF55781">
    <property type="entry name" value="GAF domain-like"/>
    <property type="match status" value="1"/>
</dbReference>
<dbReference type="Gene3D" id="1.10.287.130">
    <property type="match status" value="1"/>
</dbReference>
<dbReference type="SUPFAM" id="SSF55785">
    <property type="entry name" value="PYP-like sensor domain (PAS domain)"/>
    <property type="match status" value="1"/>
</dbReference>
<dbReference type="InterPro" id="IPR005467">
    <property type="entry name" value="His_kinase_dom"/>
</dbReference>
<name>A0ABS5KF05_9BACT</name>
<protein>
    <recommendedName>
        <fullName evidence="2">histidine kinase</fullName>
        <ecNumber evidence="2">2.7.13.3</ecNumber>
    </recommendedName>
</protein>
<evidence type="ECO:0000259" key="9">
    <source>
        <dbReference type="PROSITE" id="PS50113"/>
    </source>
</evidence>
<comment type="caution">
    <text evidence="10">The sequence shown here is derived from an EMBL/GenBank/DDBJ whole genome shotgun (WGS) entry which is preliminary data.</text>
</comment>
<evidence type="ECO:0000256" key="1">
    <source>
        <dbReference type="ARBA" id="ARBA00000085"/>
    </source>
</evidence>
<accession>A0ABS5KF05</accession>
<proteinExistence type="predicted"/>
<dbReference type="PANTHER" id="PTHR43711">
    <property type="entry name" value="TWO-COMPONENT HISTIDINE KINASE"/>
    <property type="match status" value="1"/>
</dbReference>
<dbReference type="SUPFAM" id="SSF47384">
    <property type="entry name" value="Homodimeric domain of signal transducing histidine kinase"/>
    <property type="match status" value="1"/>
</dbReference>
<dbReference type="InterPro" id="IPR036890">
    <property type="entry name" value="HATPase_C_sf"/>
</dbReference>
<evidence type="ECO:0000256" key="3">
    <source>
        <dbReference type="ARBA" id="ARBA00022553"/>
    </source>
</evidence>
<evidence type="ECO:0000259" key="8">
    <source>
        <dbReference type="PROSITE" id="PS50109"/>
    </source>
</evidence>
<dbReference type="InterPro" id="IPR003661">
    <property type="entry name" value="HisK_dim/P_dom"/>
</dbReference>
<dbReference type="InterPro" id="IPR003594">
    <property type="entry name" value="HATPase_dom"/>
</dbReference>
<dbReference type="PANTHER" id="PTHR43711:SF31">
    <property type="entry name" value="HISTIDINE KINASE"/>
    <property type="match status" value="1"/>
</dbReference>
<dbReference type="SMART" id="SM00388">
    <property type="entry name" value="HisKA"/>
    <property type="match status" value="1"/>
</dbReference>
<keyword evidence="4" id="KW-0808">Transferase</keyword>
<dbReference type="InterPro" id="IPR000700">
    <property type="entry name" value="PAS-assoc_C"/>
</dbReference>
<feature type="domain" description="PAC" evidence="9">
    <location>
        <begin position="380"/>
        <end position="430"/>
    </location>
</feature>
<keyword evidence="5" id="KW-0418">Kinase</keyword>
<keyword evidence="11" id="KW-1185">Reference proteome</keyword>
<keyword evidence="7" id="KW-0175">Coiled coil</keyword>
<dbReference type="InterPro" id="IPR050736">
    <property type="entry name" value="Sensor_HK_Regulatory"/>
</dbReference>
<dbReference type="InterPro" id="IPR003018">
    <property type="entry name" value="GAF"/>
</dbReference>
<dbReference type="CDD" id="cd00082">
    <property type="entry name" value="HisKA"/>
    <property type="match status" value="1"/>
</dbReference>
<evidence type="ECO:0000256" key="2">
    <source>
        <dbReference type="ARBA" id="ARBA00012438"/>
    </source>
</evidence>
<dbReference type="InterPro" id="IPR035965">
    <property type="entry name" value="PAS-like_dom_sf"/>
</dbReference>
<dbReference type="Pfam" id="PF10114">
    <property type="entry name" value="PocR"/>
    <property type="match status" value="1"/>
</dbReference>
<evidence type="ECO:0000256" key="7">
    <source>
        <dbReference type="SAM" id="Coils"/>
    </source>
</evidence>
<sequence>MNNSFQDIEQIVNVALEPLVAFEKPGYEASLLNNKARDLFILHPDTAYFLRDFCSRADLFNERAAINLFDSLKPETQQIVDWPVRLGAIKWLSACIQLVQTDTKEYVVVAFRDNTKAKESLLKLDNMIAYREMLDKLLAYNININIEEIPRIIDQSLEMVGNYFHCDRSYVFEYSEDLKFKSNVNEWCAPGIEPYIEQLQNLPINSFPYLKTKLLNMEVVCLDDINDLPNEAYEEREEFAKEGIQSILLIPFSEGDKPLGFVGLDHVNMRKHWSVSEVSNLKLLARTFANFLVRVRSEKQIEAHRYMYKTLFEAANDGIIIYKNGVCIDANYKAVSELRCELDYLKGKSIVEISALNQLDSKSPTYANVYIKEAEMGFPQSFEWRIRRQDGTEFDAKISLNSFRLNNDRMVIAIVTDVSDYKQTMNALINYQHQLKKEIDTIVKPVEDSSQLGILQVFELEQLQKMQDAFSFATGISSLITDTEGHAITKVSFSNKVCTKVRSTPKGLSMCMQSGKRLGEMAKELQKPVSSPCLSCGFVDAAAPIIVDGHHIGNWLIGQVRPDDLNESHLLEYTRSLGFKDEDILPEFVELVKVAPEHFQKILNLLNVLSIELSTMGYKNLKLAKTIHQHVALEKELREAKQSAEESDRLKSAFLANLSHEIRTPMNGIVGFSELLQYEGLTPDDRREYVRLIHQSSSQLLSIINDIIDISKIESGQIDVHPGYTDMVKLGDDLHAFFIDVATAKGIDLVFEHDNHNEFEIFTDEVKLRQVLTNLVSNAIKFTSTGSVHFGFKVLKASDLEVYVQDSGIGIDTEDIDFIFERFWQAKDSDVKKGGTGLGLAITKAYVELLGGHIHVESERDKGTRFSFVIPRELK</sequence>